<comment type="caution">
    <text evidence="1">The sequence shown here is derived from an EMBL/GenBank/DDBJ whole genome shotgun (WGS) entry which is preliminary data.</text>
</comment>
<dbReference type="AlphaFoldDB" id="A0AAD4AJZ7"/>
<evidence type="ECO:0000313" key="1">
    <source>
        <dbReference type="EMBL" id="KAF7772386.1"/>
    </source>
</evidence>
<protein>
    <submittedName>
        <fullName evidence="1">Uncharacterized protein</fullName>
    </submittedName>
</protein>
<accession>A0AAD4AJZ7</accession>
<dbReference type="EMBL" id="AHBZ03000015">
    <property type="protein sequence ID" value="KAF7772386.1"/>
    <property type="molecule type" value="Genomic_DNA"/>
</dbReference>
<dbReference type="RefSeq" id="WP_010363773.1">
    <property type="nucleotide sequence ID" value="NZ_AHBZ03000015.1"/>
</dbReference>
<sequence length="163" mass="17955">MTTQFKFTIAPTETSDAWAILNEQGHPADELSIYLSELPSGQPVELHYALDSNSFAAGWRLFGNGTLFTDAQDNFNYQLSSEVTDKGAALVVTIANIVENAMIPAEVLAKMQQEKTQAFPAVPLQADTNYEVDFRVIAQLGDDASQLYFSQDPKIIIQKIPPN</sequence>
<organism evidence="1 2">
    <name type="scientific">Pseudoalteromonas citrea</name>
    <dbReference type="NCBI Taxonomy" id="43655"/>
    <lineage>
        <taxon>Bacteria</taxon>
        <taxon>Pseudomonadati</taxon>
        <taxon>Pseudomonadota</taxon>
        <taxon>Gammaproteobacteria</taxon>
        <taxon>Alteromonadales</taxon>
        <taxon>Pseudoalteromonadaceae</taxon>
        <taxon>Pseudoalteromonas</taxon>
    </lineage>
</organism>
<proteinExistence type="predicted"/>
<reference evidence="1" key="2">
    <citation type="submission" date="2015-03" db="EMBL/GenBank/DDBJ databases">
        <title>Genome sequence of Pseudoalteromonas citrea.</title>
        <authorList>
            <person name="Xie B.-B."/>
            <person name="Rong J.-C."/>
            <person name="Qin Q.-L."/>
            <person name="Zhang Y.-Z."/>
        </authorList>
    </citation>
    <scope>NUCLEOTIDE SEQUENCE</scope>
    <source>
        <strain evidence="1">DSM 8771</strain>
    </source>
</reference>
<evidence type="ECO:0000313" key="2">
    <source>
        <dbReference type="Proteomes" id="UP000016487"/>
    </source>
</evidence>
<name>A0AAD4AJZ7_9GAMM</name>
<reference evidence="1" key="1">
    <citation type="journal article" date="2012" name="J. Bacteriol.">
        <title>Genome sequences of type strains of seven species of the marine bacterium Pseudoalteromonas.</title>
        <authorList>
            <person name="Xie B.B."/>
            <person name="Shu Y.L."/>
            <person name="Qin Q.L."/>
            <person name="Rong J.C."/>
            <person name="Zhang X.Y."/>
            <person name="Chen X.L."/>
            <person name="Shi M."/>
            <person name="He H.L."/>
            <person name="Zhou B.C."/>
            <person name="Zhang Y.Z."/>
        </authorList>
    </citation>
    <scope>NUCLEOTIDE SEQUENCE</scope>
    <source>
        <strain evidence="1">DSM 8771</strain>
    </source>
</reference>
<gene>
    <name evidence="1" type="ORF">PCIT_a2448</name>
</gene>
<dbReference type="Proteomes" id="UP000016487">
    <property type="component" value="Unassembled WGS sequence"/>
</dbReference>